<gene>
    <name evidence="3" type="ORF">MUDAN_MDHGFNIF_02364</name>
</gene>
<dbReference type="InterPro" id="IPR003156">
    <property type="entry name" value="DHHA1_dom"/>
</dbReference>
<dbReference type="Gene3D" id="3.10.310.30">
    <property type="match status" value="1"/>
</dbReference>
<evidence type="ECO:0000259" key="2">
    <source>
        <dbReference type="Pfam" id="PF02272"/>
    </source>
</evidence>
<dbReference type="InterPro" id="IPR001667">
    <property type="entry name" value="DDH_dom"/>
</dbReference>
<dbReference type="RefSeq" id="WP_225424656.1">
    <property type="nucleotide sequence ID" value="NZ_BJDY01000005.1"/>
</dbReference>
<dbReference type="Pfam" id="PF02272">
    <property type="entry name" value="DHHA1"/>
    <property type="match status" value="1"/>
</dbReference>
<evidence type="ECO:0000313" key="4">
    <source>
        <dbReference type="Proteomes" id="UP000289996"/>
    </source>
</evidence>
<dbReference type="GO" id="GO:0003676">
    <property type="term" value="F:nucleic acid binding"/>
    <property type="evidence" value="ECO:0007669"/>
    <property type="project" value="InterPro"/>
</dbReference>
<dbReference type="Proteomes" id="UP000289996">
    <property type="component" value="Unassembled WGS sequence"/>
</dbReference>
<feature type="domain" description="DDH" evidence="1">
    <location>
        <begin position="14"/>
        <end position="152"/>
    </location>
</feature>
<sequence>MLTEILTMIQQHANIYVYRHQNPDPDALGSQFGLIGLLQQAFPDKNVMAGGTPSQTLAWLSDPAAITLETPQADDLIIVVDCANAQRIDGALPVGIPVIKIDHHPNLDPYGQLNWVDPDFSSCAEMIYTFYQANYQQLTLDTAAASRLYAGILGDTVQFSTPETTARTLSIAAKLAALGVDVSRVSHQVTDLTPRISKLAGYVLSNLEVDDHGVGILTLTQRTLRQLGLRLDEVDAVVALPGKLTNVRGWLWLIEHPDGTYRVHLRSKQVPIDDLARRFGGGGHPLASGTYVQNLTVAEQLIERMRELF</sequence>
<protein>
    <submittedName>
        <fullName evidence="3">Bifunctional oligoribonuclease/PAP phosphatase NrnA [Lactobacillus sp.]</fullName>
    </submittedName>
</protein>
<dbReference type="SUPFAM" id="SSF64182">
    <property type="entry name" value="DHH phosphoesterases"/>
    <property type="match status" value="1"/>
</dbReference>
<dbReference type="AlphaFoldDB" id="A0A660E0L2"/>
<dbReference type="InterPro" id="IPR051319">
    <property type="entry name" value="Oligoribo/pAp-PDE_c-di-AMP_PDE"/>
</dbReference>
<dbReference type="InterPro" id="IPR038763">
    <property type="entry name" value="DHH_sf"/>
</dbReference>
<accession>A0A660E0L2</accession>
<dbReference type="PANTHER" id="PTHR47618:SF1">
    <property type="entry name" value="BIFUNCTIONAL OLIGORIBONUCLEASE AND PAP PHOSPHATASE NRNA"/>
    <property type="match status" value="1"/>
</dbReference>
<dbReference type="Pfam" id="PF01368">
    <property type="entry name" value="DHH"/>
    <property type="match status" value="1"/>
</dbReference>
<name>A0A660E0L2_9LACO</name>
<feature type="domain" description="DHHA1" evidence="2">
    <location>
        <begin position="242"/>
        <end position="308"/>
    </location>
</feature>
<reference evidence="3 4" key="1">
    <citation type="submission" date="2018-11" db="EMBL/GenBank/DDBJ databases">
        <authorList>
            <person name="Wuyts S."/>
        </authorList>
    </citation>
    <scope>NUCLEOTIDE SEQUENCE [LARGE SCALE GENOMIC DNA]</scope>
    <source>
        <strain evidence="3">Lactobacillus mudanjiangensis AMBF249</strain>
    </source>
</reference>
<dbReference type="EMBL" id="UYIG01000024">
    <property type="protein sequence ID" value="VDG27501.1"/>
    <property type="molecule type" value="Genomic_DNA"/>
</dbReference>
<organism evidence="3 4">
    <name type="scientific">Lactiplantibacillus mudanjiangensis</name>
    <dbReference type="NCBI Taxonomy" id="1296538"/>
    <lineage>
        <taxon>Bacteria</taxon>
        <taxon>Bacillati</taxon>
        <taxon>Bacillota</taxon>
        <taxon>Bacilli</taxon>
        <taxon>Lactobacillales</taxon>
        <taxon>Lactobacillaceae</taxon>
        <taxon>Lactiplantibacillus</taxon>
    </lineage>
</organism>
<keyword evidence="4" id="KW-1185">Reference proteome</keyword>
<evidence type="ECO:0000313" key="3">
    <source>
        <dbReference type="EMBL" id="VDG27501.1"/>
    </source>
</evidence>
<proteinExistence type="predicted"/>
<evidence type="ECO:0000259" key="1">
    <source>
        <dbReference type="Pfam" id="PF01368"/>
    </source>
</evidence>
<dbReference type="Gene3D" id="3.90.1640.10">
    <property type="entry name" value="inorganic pyrophosphatase (n-terminal core)"/>
    <property type="match status" value="1"/>
</dbReference>
<dbReference type="PANTHER" id="PTHR47618">
    <property type="entry name" value="BIFUNCTIONAL OLIGORIBONUCLEASE AND PAP PHOSPHATASE NRNA"/>
    <property type="match status" value="1"/>
</dbReference>